<sequence length="257" mass="29680">MGKFLAVLLAYILICNDYQIFRNPTELSKGPMISIYIFLTAVFLLLYDLRLYPKHLRKLDRMSQNIFEFFIAMFAMEIILLDFWYPLGNGAKAMCLQAAQKLEETSYDYSYIVKSLKNPSTHNAVICSLSVFFLMAVLHAIRAVDFRALEEGPGCFCGDIKYRSKRFLCRRLRALGFRKKRVKIKECEEIRSKRKHTDTFENNDNNDEKTIGSDIDLDDLSKYDDLTLDCDGSIDGDSLKFGDFEIPDDTDLLLSDD</sequence>
<name>A0A9P0D361_9CUCU</name>
<feature type="transmembrane region" description="Helical" evidence="1">
    <location>
        <begin position="32"/>
        <end position="49"/>
    </location>
</feature>
<reference evidence="2" key="1">
    <citation type="submission" date="2022-01" db="EMBL/GenBank/DDBJ databases">
        <authorList>
            <person name="King R."/>
        </authorList>
    </citation>
    <scope>NUCLEOTIDE SEQUENCE</scope>
</reference>
<gene>
    <name evidence="2" type="ORF">PSYICH_LOCUS9255</name>
</gene>
<dbReference type="Proteomes" id="UP001153636">
    <property type="component" value="Chromosome 3"/>
</dbReference>
<protein>
    <submittedName>
        <fullName evidence="2">Uncharacterized protein</fullName>
    </submittedName>
</protein>
<evidence type="ECO:0000313" key="2">
    <source>
        <dbReference type="EMBL" id="CAH1109016.1"/>
    </source>
</evidence>
<organism evidence="2 3">
    <name type="scientific">Psylliodes chrysocephalus</name>
    <dbReference type="NCBI Taxonomy" id="3402493"/>
    <lineage>
        <taxon>Eukaryota</taxon>
        <taxon>Metazoa</taxon>
        <taxon>Ecdysozoa</taxon>
        <taxon>Arthropoda</taxon>
        <taxon>Hexapoda</taxon>
        <taxon>Insecta</taxon>
        <taxon>Pterygota</taxon>
        <taxon>Neoptera</taxon>
        <taxon>Endopterygota</taxon>
        <taxon>Coleoptera</taxon>
        <taxon>Polyphaga</taxon>
        <taxon>Cucujiformia</taxon>
        <taxon>Chrysomeloidea</taxon>
        <taxon>Chrysomelidae</taxon>
        <taxon>Galerucinae</taxon>
        <taxon>Alticini</taxon>
        <taxon>Psylliodes</taxon>
    </lineage>
</organism>
<dbReference type="AlphaFoldDB" id="A0A9P0D361"/>
<dbReference type="Pfam" id="PF16089">
    <property type="entry name" value="DUF4818"/>
    <property type="match status" value="1"/>
</dbReference>
<keyword evidence="3" id="KW-1185">Reference proteome</keyword>
<proteinExistence type="predicted"/>
<accession>A0A9P0D361</accession>
<keyword evidence="1" id="KW-1133">Transmembrane helix</keyword>
<keyword evidence="1" id="KW-0812">Transmembrane</keyword>
<evidence type="ECO:0000313" key="3">
    <source>
        <dbReference type="Proteomes" id="UP001153636"/>
    </source>
</evidence>
<feature type="transmembrane region" description="Helical" evidence="1">
    <location>
        <begin position="69"/>
        <end position="87"/>
    </location>
</feature>
<feature type="transmembrane region" description="Helical" evidence="1">
    <location>
        <begin position="123"/>
        <end position="141"/>
    </location>
</feature>
<dbReference type="OrthoDB" id="6744975at2759"/>
<evidence type="ECO:0000256" key="1">
    <source>
        <dbReference type="SAM" id="Phobius"/>
    </source>
</evidence>
<keyword evidence="1" id="KW-0472">Membrane</keyword>
<dbReference type="EMBL" id="OV651815">
    <property type="protein sequence ID" value="CAH1109016.1"/>
    <property type="molecule type" value="Genomic_DNA"/>
</dbReference>
<dbReference type="InterPro" id="IPR032145">
    <property type="entry name" value="DUF4818"/>
</dbReference>